<protein>
    <recommendedName>
        <fullName evidence="6">Glycerophosphoryl diester phosphodiesterase membrane domain-containing protein</fullName>
    </recommendedName>
</protein>
<reference evidence="3 4" key="1">
    <citation type="submission" date="2017-10" db="EMBL/GenBank/DDBJ databases">
        <title>The new phylogeny of genus Mycobacterium.</title>
        <authorList>
            <person name="Tortoli E."/>
            <person name="Trovato A."/>
            <person name="Cirillo D.M."/>
        </authorList>
    </citation>
    <scope>NUCLEOTIDE SEQUENCE [LARGE SCALE GENOMIC DNA]</scope>
    <source>
        <strain evidence="3 4">CCUG37673</strain>
    </source>
</reference>
<feature type="transmembrane region" description="Helical" evidence="1">
    <location>
        <begin position="64"/>
        <end position="92"/>
    </location>
</feature>
<accession>A0A2A7NG85</accession>
<dbReference type="Proteomes" id="UP000220914">
    <property type="component" value="Unassembled WGS sequence"/>
</dbReference>
<dbReference type="EMBL" id="BLKS01000001">
    <property type="protein sequence ID" value="GFG54568.1"/>
    <property type="molecule type" value="Genomic_DNA"/>
</dbReference>
<dbReference type="Pfam" id="PF19656">
    <property type="entry name" value="DUF6159"/>
    <property type="match status" value="1"/>
</dbReference>
<evidence type="ECO:0000313" key="5">
    <source>
        <dbReference type="Proteomes" id="UP000465302"/>
    </source>
</evidence>
<dbReference type="AlphaFoldDB" id="A0A2A7NG85"/>
<evidence type="ECO:0000313" key="4">
    <source>
        <dbReference type="Proteomes" id="UP000220914"/>
    </source>
</evidence>
<evidence type="ECO:0008006" key="6">
    <source>
        <dbReference type="Google" id="ProtNLM"/>
    </source>
</evidence>
<keyword evidence="1" id="KW-1133">Transmembrane helix</keyword>
<keyword evidence="1" id="KW-0472">Membrane</keyword>
<dbReference type="RefSeq" id="WP_097937629.1">
    <property type="nucleotide sequence ID" value="NZ_BLKS01000001.1"/>
</dbReference>
<feature type="transmembrane region" description="Helical" evidence="1">
    <location>
        <begin position="222"/>
        <end position="243"/>
    </location>
</feature>
<evidence type="ECO:0000256" key="1">
    <source>
        <dbReference type="SAM" id="Phobius"/>
    </source>
</evidence>
<dbReference type="Proteomes" id="UP000465302">
    <property type="component" value="Unassembled WGS sequence"/>
</dbReference>
<gene>
    <name evidence="3" type="ORF">CQY20_00195</name>
    <name evidence="2" type="ORF">MAGR_60090</name>
</gene>
<feature type="transmembrane region" description="Helical" evidence="1">
    <location>
        <begin position="24"/>
        <end position="44"/>
    </location>
</feature>
<comment type="caution">
    <text evidence="3">The sequence shown here is derived from an EMBL/GenBank/DDBJ whole genome shotgun (WGS) entry which is preliminary data.</text>
</comment>
<reference evidence="2 5" key="2">
    <citation type="journal article" date="2019" name="Emerg. Microbes Infect.">
        <title>Comprehensive subspecies identification of 175 nontuberculous mycobacteria species based on 7547 genomic profiles.</title>
        <authorList>
            <person name="Matsumoto Y."/>
            <person name="Kinjo T."/>
            <person name="Motooka D."/>
            <person name="Nabeya D."/>
            <person name="Jung N."/>
            <person name="Uechi K."/>
            <person name="Horii T."/>
            <person name="Iida T."/>
            <person name="Fujita J."/>
            <person name="Nakamura S."/>
        </authorList>
    </citation>
    <scope>NUCLEOTIDE SEQUENCE [LARGE SCALE GENOMIC DNA]</scope>
    <source>
        <strain evidence="2 5">JCM 6377</strain>
    </source>
</reference>
<sequence length="284" mass="29778">MDRIRRGWALTKQSWSVLQSDRSLVIFPILSSIFATLAAAAIWAPTVVINGLLTGSGVDEGDPAYYIATAATIYVTTFVAIFFNVALSACAVRSMRGEDTSVGDGVSAATRRFGAILGWTLVSGSVGVVLRLIEERAPLLGRIAGWMTGAAWAVASFFVIPIIALEGDGPIRSLKRSTAVVKERWGEGATGAVTISVVAVLLGIVIAVAGTIGVITLMTLEAWPFAIGLIVATVVAVILVSVVSSALSQIFRVAVYQYAATGQAAGTFDAELLERAFDGRVRRG</sequence>
<reference evidence="2" key="3">
    <citation type="submission" date="2020-02" db="EMBL/GenBank/DDBJ databases">
        <authorList>
            <person name="Matsumoto Y."/>
            <person name="Motooka D."/>
            <person name="Nakamura S."/>
        </authorList>
    </citation>
    <scope>NUCLEOTIDE SEQUENCE</scope>
    <source>
        <strain evidence="2">JCM 6377</strain>
    </source>
</reference>
<keyword evidence="1" id="KW-0812">Transmembrane</keyword>
<dbReference type="EMBL" id="PDCP01000001">
    <property type="protein sequence ID" value="PEG43055.1"/>
    <property type="molecule type" value="Genomic_DNA"/>
</dbReference>
<proteinExistence type="predicted"/>
<dbReference type="OrthoDB" id="4697240at2"/>
<evidence type="ECO:0000313" key="3">
    <source>
        <dbReference type="EMBL" id="PEG43055.1"/>
    </source>
</evidence>
<name>A0A2A7NG85_MYCAG</name>
<dbReference type="InterPro" id="IPR046157">
    <property type="entry name" value="DUF6159"/>
</dbReference>
<feature type="transmembrane region" description="Helical" evidence="1">
    <location>
        <begin position="145"/>
        <end position="167"/>
    </location>
</feature>
<keyword evidence="4" id="KW-1185">Reference proteome</keyword>
<feature type="transmembrane region" description="Helical" evidence="1">
    <location>
        <begin position="188"/>
        <end position="216"/>
    </location>
</feature>
<evidence type="ECO:0000313" key="2">
    <source>
        <dbReference type="EMBL" id="GFG54568.1"/>
    </source>
</evidence>
<organism evidence="3 4">
    <name type="scientific">Mycolicibacterium agri</name>
    <name type="common">Mycobacterium agri</name>
    <dbReference type="NCBI Taxonomy" id="36811"/>
    <lineage>
        <taxon>Bacteria</taxon>
        <taxon>Bacillati</taxon>
        <taxon>Actinomycetota</taxon>
        <taxon>Actinomycetes</taxon>
        <taxon>Mycobacteriales</taxon>
        <taxon>Mycobacteriaceae</taxon>
        <taxon>Mycolicibacterium</taxon>
    </lineage>
</organism>
<feature type="transmembrane region" description="Helical" evidence="1">
    <location>
        <begin position="113"/>
        <end position="133"/>
    </location>
</feature>